<dbReference type="AlphaFoldDB" id="A0A915DNT7"/>
<reference evidence="2" key="1">
    <citation type="submission" date="2022-11" db="UniProtKB">
        <authorList>
            <consortium name="WormBaseParasite"/>
        </authorList>
    </citation>
    <scope>IDENTIFICATION</scope>
</reference>
<evidence type="ECO:0000313" key="1">
    <source>
        <dbReference type="Proteomes" id="UP000887574"/>
    </source>
</evidence>
<keyword evidence="1" id="KW-1185">Reference proteome</keyword>
<name>A0A915DNT7_9BILA</name>
<evidence type="ECO:0000313" key="2">
    <source>
        <dbReference type="WBParaSite" id="jg2196"/>
    </source>
</evidence>
<sequence>MPDLAIPTGVKNQFFNYLLRLLTSWAIVYDIYYLPVQHRRQGETSTEFARRVQCLIAEAASCPPASFDGGLLYKQAEKTKLLKLAQHNCAQQIMIRKNIVENICIHVQPQEIINTEDFIPKTIIENLAIPVQIDFPSSAASSSSCMSNGFTRLSKEDSTEEQGSSEGQSSSVSLLEKICKWMRKKNMMTGLY</sequence>
<protein>
    <submittedName>
        <fullName evidence="2">Uncharacterized protein</fullName>
    </submittedName>
</protein>
<organism evidence="1 2">
    <name type="scientific">Ditylenchus dipsaci</name>
    <dbReference type="NCBI Taxonomy" id="166011"/>
    <lineage>
        <taxon>Eukaryota</taxon>
        <taxon>Metazoa</taxon>
        <taxon>Ecdysozoa</taxon>
        <taxon>Nematoda</taxon>
        <taxon>Chromadorea</taxon>
        <taxon>Rhabditida</taxon>
        <taxon>Tylenchina</taxon>
        <taxon>Tylenchomorpha</taxon>
        <taxon>Sphaerularioidea</taxon>
        <taxon>Anguinidae</taxon>
        <taxon>Anguininae</taxon>
        <taxon>Ditylenchus</taxon>
    </lineage>
</organism>
<dbReference type="WBParaSite" id="jg2196">
    <property type="protein sequence ID" value="jg2196"/>
    <property type="gene ID" value="jg2196"/>
</dbReference>
<accession>A0A915DNT7</accession>
<proteinExistence type="predicted"/>
<dbReference type="Proteomes" id="UP000887574">
    <property type="component" value="Unplaced"/>
</dbReference>